<comment type="similarity">
    <text evidence="2">Belongs to the peptidase S54 family.</text>
</comment>
<dbReference type="InterPro" id="IPR051739">
    <property type="entry name" value="Rhomboid_IM_Serine_Proteases"/>
</dbReference>
<evidence type="ECO:0000313" key="11">
    <source>
        <dbReference type="Proteomes" id="UP001189429"/>
    </source>
</evidence>
<keyword evidence="11" id="KW-1185">Reference proteome</keyword>
<feature type="transmembrane region" description="Helical" evidence="7">
    <location>
        <begin position="232"/>
        <end position="254"/>
    </location>
</feature>
<keyword evidence="4 7" id="KW-1133">Transmembrane helix</keyword>
<feature type="signal peptide" evidence="8">
    <location>
        <begin position="1"/>
        <end position="30"/>
    </location>
</feature>
<protein>
    <recommendedName>
        <fullName evidence="9">ADF-H domain-containing protein</fullName>
    </recommendedName>
</protein>
<gene>
    <name evidence="10" type="ORF">PCOR1329_LOCUS41128</name>
</gene>
<feature type="chain" id="PRO_5045076289" description="ADF-H domain-containing protein" evidence="8">
    <location>
        <begin position="31"/>
        <end position="838"/>
    </location>
</feature>
<feature type="region of interest" description="Disordered" evidence="6">
    <location>
        <begin position="662"/>
        <end position="838"/>
    </location>
</feature>
<feature type="compositionally biased region" description="Basic and acidic residues" evidence="6">
    <location>
        <begin position="795"/>
        <end position="806"/>
    </location>
</feature>
<feature type="compositionally biased region" description="Basic and acidic residues" evidence="6">
    <location>
        <begin position="567"/>
        <end position="583"/>
    </location>
</feature>
<dbReference type="PANTHER" id="PTHR45840:SF2">
    <property type="entry name" value="PROTEIN RHOMBOID-RELATED"/>
    <property type="match status" value="1"/>
</dbReference>
<dbReference type="InterPro" id="IPR029006">
    <property type="entry name" value="ADF-H/Gelsolin-like_dom_sf"/>
</dbReference>
<reference evidence="10" key="1">
    <citation type="submission" date="2023-10" db="EMBL/GenBank/DDBJ databases">
        <authorList>
            <person name="Chen Y."/>
            <person name="Shah S."/>
            <person name="Dougan E. K."/>
            <person name="Thang M."/>
            <person name="Chan C."/>
        </authorList>
    </citation>
    <scope>NUCLEOTIDE SEQUENCE [LARGE SCALE GENOMIC DNA]</scope>
</reference>
<dbReference type="Proteomes" id="UP001189429">
    <property type="component" value="Unassembled WGS sequence"/>
</dbReference>
<evidence type="ECO:0000256" key="2">
    <source>
        <dbReference type="ARBA" id="ARBA00009045"/>
    </source>
</evidence>
<dbReference type="SUPFAM" id="SSF55753">
    <property type="entry name" value="Actin depolymerizing proteins"/>
    <property type="match status" value="1"/>
</dbReference>
<sequence length="838" mass="88698">MTMKVAWASIQLHHVVTECVLLASFPAAECSSGCGSEFDSRIYAKVDTTITSFMSKPGGLENNFPGQTTLRIHGDFCEGYSKQAYRLFSYQFTHGSMNHVLSNSFAILFFGSPLELLSGSLWLFLLFQAGVLGGGLCTWLTSAHTNTVGASGGSYALIGMQIGNMVLNWRQKRFRMPLAAFFFIFLAADMFNFTYTKSSTTSYSTHAGGLITGLLAQLVLGRKLVYSRRGVVMRGFAIFTLFGLGVLSCGWYLVNPFPAARGVSELFYDPGFIGPWCWVAQACIYPDYATDGSCPSAWQCVGCQTRKCVEDWYAFAASSSDPPVYLVQTTWQTCRDMVTPPATPRRPIRKFISAPTTPGTPKSAAVGRSPLVVLGAGRDGVEGLQELVDEAAVQWALIRFELGGGSFVRHKLVFLHFNGEDCPAMRRGQANSLTSEAQNLLRKGNQEGFHASLSLTRKSEVTVSEILDRVSNFFVKDDIDFSWQKKTSDTGLQAVKPPEAKAGCDGVEASTGSLRLPGRSSSVVMERGPRGEFLPFGPQVEKIFRGGMIHAQGCTRADSAGSGAAERLQRRRAESARRLDGHRGSPSGEMAARGGGGSRDRKGALVLRVRGASQPAAEDGGRLAELRPLRAKTEALGATDAAMLDLPASGTQVDPLVAEPRAGAVSDDDCDDLAAFAGPAGDATDSSGEAAAATADGGPSRPSSSGMQDGAPGALGRAVDAMPGGCLLHPAPATADDRTGSSTPRPRRPAEATADGNPGASSIRMQVDTPAAAFRRALDTARGKRRRLGAAAADGDSRGGAQDDHPAAASRMQDDTPAPAGSGRADAASDGRHCAGHF</sequence>
<feature type="region of interest" description="Disordered" evidence="6">
    <location>
        <begin position="555"/>
        <end position="600"/>
    </location>
</feature>
<dbReference type="InterPro" id="IPR022764">
    <property type="entry name" value="Peptidase_S54_rhomboid_dom"/>
</dbReference>
<comment type="caution">
    <text evidence="10">The sequence shown here is derived from an EMBL/GenBank/DDBJ whole genome shotgun (WGS) entry which is preliminary data.</text>
</comment>
<comment type="subcellular location">
    <subcellularLocation>
        <location evidence="1">Membrane</location>
        <topology evidence="1">Multi-pass membrane protein</topology>
    </subcellularLocation>
</comment>
<feature type="transmembrane region" description="Helical" evidence="7">
    <location>
        <begin position="178"/>
        <end position="195"/>
    </location>
</feature>
<dbReference type="EMBL" id="CAUYUJ010014950">
    <property type="protein sequence ID" value="CAK0848104.1"/>
    <property type="molecule type" value="Genomic_DNA"/>
</dbReference>
<dbReference type="PROSITE" id="PS51263">
    <property type="entry name" value="ADF_H"/>
    <property type="match status" value="1"/>
</dbReference>
<dbReference type="SUPFAM" id="SSF144091">
    <property type="entry name" value="Rhomboid-like"/>
    <property type="match status" value="1"/>
</dbReference>
<dbReference type="InterPro" id="IPR035952">
    <property type="entry name" value="Rhomboid-like_sf"/>
</dbReference>
<dbReference type="Pfam" id="PF00241">
    <property type="entry name" value="Cofilin_ADF"/>
    <property type="match status" value="1"/>
</dbReference>
<dbReference type="PANTHER" id="PTHR45840">
    <property type="entry name" value="RHOMBOID-RELATED PROTEIN"/>
    <property type="match status" value="1"/>
</dbReference>
<feature type="domain" description="ADF-H" evidence="9">
    <location>
        <begin position="326"/>
        <end position="471"/>
    </location>
</feature>
<dbReference type="Gene3D" id="3.40.20.10">
    <property type="entry name" value="Severin"/>
    <property type="match status" value="1"/>
</dbReference>
<evidence type="ECO:0000256" key="7">
    <source>
        <dbReference type="SAM" id="Phobius"/>
    </source>
</evidence>
<organism evidence="10 11">
    <name type="scientific">Prorocentrum cordatum</name>
    <dbReference type="NCBI Taxonomy" id="2364126"/>
    <lineage>
        <taxon>Eukaryota</taxon>
        <taxon>Sar</taxon>
        <taxon>Alveolata</taxon>
        <taxon>Dinophyceae</taxon>
        <taxon>Prorocentrales</taxon>
        <taxon>Prorocentraceae</taxon>
        <taxon>Prorocentrum</taxon>
    </lineage>
</organism>
<dbReference type="InterPro" id="IPR002108">
    <property type="entry name" value="ADF-H"/>
</dbReference>
<keyword evidence="8" id="KW-0732">Signal</keyword>
<evidence type="ECO:0000256" key="6">
    <source>
        <dbReference type="SAM" id="MobiDB-lite"/>
    </source>
</evidence>
<evidence type="ECO:0000313" key="10">
    <source>
        <dbReference type="EMBL" id="CAK0848104.1"/>
    </source>
</evidence>
<evidence type="ECO:0000256" key="8">
    <source>
        <dbReference type="SAM" id="SignalP"/>
    </source>
</evidence>
<feature type="transmembrane region" description="Helical" evidence="7">
    <location>
        <begin position="201"/>
        <end position="220"/>
    </location>
</feature>
<evidence type="ECO:0000256" key="1">
    <source>
        <dbReference type="ARBA" id="ARBA00004141"/>
    </source>
</evidence>
<accession>A0ABN9TPT5</accession>
<evidence type="ECO:0000256" key="4">
    <source>
        <dbReference type="ARBA" id="ARBA00022989"/>
    </source>
</evidence>
<dbReference type="Pfam" id="PF01694">
    <property type="entry name" value="Rhomboid"/>
    <property type="match status" value="1"/>
</dbReference>
<name>A0ABN9TPT5_9DINO</name>
<keyword evidence="3 7" id="KW-0812">Transmembrane</keyword>
<evidence type="ECO:0000256" key="5">
    <source>
        <dbReference type="ARBA" id="ARBA00023136"/>
    </source>
</evidence>
<feature type="transmembrane region" description="Helical" evidence="7">
    <location>
        <begin position="147"/>
        <end position="166"/>
    </location>
</feature>
<feature type="compositionally biased region" description="Low complexity" evidence="6">
    <location>
        <begin position="817"/>
        <end position="826"/>
    </location>
</feature>
<evidence type="ECO:0000256" key="3">
    <source>
        <dbReference type="ARBA" id="ARBA00022692"/>
    </source>
</evidence>
<evidence type="ECO:0000259" key="9">
    <source>
        <dbReference type="PROSITE" id="PS51263"/>
    </source>
</evidence>
<feature type="compositionally biased region" description="Basic and acidic residues" evidence="6">
    <location>
        <begin position="827"/>
        <end position="838"/>
    </location>
</feature>
<keyword evidence="5 7" id="KW-0472">Membrane</keyword>
<proteinExistence type="inferred from homology"/>
<dbReference type="Gene3D" id="1.20.1540.10">
    <property type="entry name" value="Rhomboid-like"/>
    <property type="match status" value="1"/>
</dbReference>